<feature type="compositionally biased region" description="Basic and acidic residues" evidence="1">
    <location>
        <begin position="36"/>
        <end position="49"/>
    </location>
</feature>
<accession>A0A9P8Q6M5</accession>
<reference evidence="2" key="1">
    <citation type="journal article" date="2021" name="Open Biol.">
        <title>Shared evolutionary footprints suggest mitochondrial oxidative damage underlies multiple complex I losses in fungi.</title>
        <authorList>
            <person name="Schikora-Tamarit M.A."/>
            <person name="Marcet-Houben M."/>
            <person name="Nosek J."/>
            <person name="Gabaldon T."/>
        </authorList>
    </citation>
    <scope>NUCLEOTIDE SEQUENCE</scope>
    <source>
        <strain evidence="2">CBS2887</strain>
    </source>
</reference>
<protein>
    <submittedName>
        <fullName evidence="2">Uncharacterized protein</fullName>
    </submittedName>
</protein>
<feature type="non-terminal residue" evidence="2">
    <location>
        <position position="1"/>
    </location>
</feature>
<evidence type="ECO:0000313" key="3">
    <source>
        <dbReference type="Proteomes" id="UP000774326"/>
    </source>
</evidence>
<keyword evidence="3" id="KW-1185">Reference proteome</keyword>
<reference evidence="2" key="2">
    <citation type="submission" date="2021-01" db="EMBL/GenBank/DDBJ databases">
        <authorList>
            <person name="Schikora-Tamarit M.A."/>
        </authorList>
    </citation>
    <scope>NUCLEOTIDE SEQUENCE</scope>
    <source>
        <strain evidence="2">CBS2887</strain>
    </source>
</reference>
<dbReference type="Proteomes" id="UP000774326">
    <property type="component" value="Unassembled WGS sequence"/>
</dbReference>
<proteinExistence type="predicted"/>
<feature type="region of interest" description="Disordered" evidence="1">
    <location>
        <begin position="23"/>
        <end position="49"/>
    </location>
</feature>
<name>A0A9P8Q6M5_WICPI</name>
<organism evidence="2 3">
    <name type="scientific">Wickerhamomyces pijperi</name>
    <name type="common">Yeast</name>
    <name type="synonym">Pichia pijperi</name>
    <dbReference type="NCBI Taxonomy" id="599730"/>
    <lineage>
        <taxon>Eukaryota</taxon>
        <taxon>Fungi</taxon>
        <taxon>Dikarya</taxon>
        <taxon>Ascomycota</taxon>
        <taxon>Saccharomycotina</taxon>
        <taxon>Saccharomycetes</taxon>
        <taxon>Phaffomycetales</taxon>
        <taxon>Wickerhamomycetaceae</taxon>
        <taxon>Wickerhamomyces</taxon>
    </lineage>
</organism>
<sequence>QTPRRCSNSWLYPNSHSISLVDSWTPHRNPNGPKCSKQERNIHTKRDLQRSKHILHECLTNVKSEESN</sequence>
<dbReference type="EMBL" id="JAEUBG010002954">
    <property type="protein sequence ID" value="KAH3683789.1"/>
    <property type="molecule type" value="Genomic_DNA"/>
</dbReference>
<evidence type="ECO:0000313" key="2">
    <source>
        <dbReference type="EMBL" id="KAH3683789.1"/>
    </source>
</evidence>
<dbReference type="AlphaFoldDB" id="A0A9P8Q6M5"/>
<gene>
    <name evidence="2" type="ORF">WICPIJ_005245</name>
</gene>
<comment type="caution">
    <text evidence="2">The sequence shown here is derived from an EMBL/GenBank/DDBJ whole genome shotgun (WGS) entry which is preliminary data.</text>
</comment>
<evidence type="ECO:0000256" key="1">
    <source>
        <dbReference type="SAM" id="MobiDB-lite"/>
    </source>
</evidence>